<feature type="domain" description="Histidine kinase/HSP90-like ATPase" evidence="1">
    <location>
        <begin position="13"/>
        <end position="113"/>
    </location>
</feature>
<comment type="caution">
    <text evidence="2">The sequence shown here is derived from an EMBL/GenBank/DDBJ whole genome shotgun (WGS) entry which is preliminary data.</text>
</comment>
<accession>A0A365H9D8</accession>
<organism evidence="2 3">
    <name type="scientific">Actinomadura craniellae</name>
    <dbReference type="NCBI Taxonomy" id="2231787"/>
    <lineage>
        <taxon>Bacteria</taxon>
        <taxon>Bacillati</taxon>
        <taxon>Actinomycetota</taxon>
        <taxon>Actinomycetes</taxon>
        <taxon>Streptosporangiales</taxon>
        <taxon>Thermomonosporaceae</taxon>
        <taxon>Actinomadura</taxon>
    </lineage>
</organism>
<dbReference type="Pfam" id="PF13581">
    <property type="entry name" value="HATPase_c_2"/>
    <property type="match status" value="1"/>
</dbReference>
<gene>
    <name evidence="2" type="ORF">DPM19_07865</name>
</gene>
<dbReference type="Gene3D" id="3.30.565.10">
    <property type="entry name" value="Histidine kinase-like ATPase, C-terminal domain"/>
    <property type="match status" value="1"/>
</dbReference>
<dbReference type="EMBL" id="QLYX01000003">
    <property type="protein sequence ID" value="RAY15691.1"/>
    <property type="molecule type" value="Genomic_DNA"/>
</dbReference>
<evidence type="ECO:0000259" key="1">
    <source>
        <dbReference type="Pfam" id="PF13581"/>
    </source>
</evidence>
<name>A0A365H9D8_9ACTN</name>
<dbReference type="CDD" id="cd16936">
    <property type="entry name" value="HATPase_RsbW-like"/>
    <property type="match status" value="1"/>
</dbReference>
<dbReference type="InterPro" id="IPR036890">
    <property type="entry name" value="HATPase_C_sf"/>
</dbReference>
<protein>
    <recommendedName>
        <fullName evidence="1">Histidine kinase/HSP90-like ATPase domain-containing protein</fullName>
    </recommendedName>
</protein>
<dbReference type="Proteomes" id="UP000251891">
    <property type="component" value="Unassembled WGS sequence"/>
</dbReference>
<dbReference type="AlphaFoldDB" id="A0A365H9D8"/>
<evidence type="ECO:0000313" key="2">
    <source>
        <dbReference type="EMBL" id="RAY15691.1"/>
    </source>
</evidence>
<keyword evidence="3" id="KW-1185">Reference proteome</keyword>
<dbReference type="InterPro" id="IPR003594">
    <property type="entry name" value="HATPase_dom"/>
</dbReference>
<reference evidence="2 3" key="1">
    <citation type="submission" date="2018-06" db="EMBL/GenBank/DDBJ databases">
        <title>Actinomadura craniellae sp. nov. isolated from marine sponge Craniella sp.</title>
        <authorList>
            <person name="Li L."/>
            <person name="Xu Q.H."/>
            <person name="Lin H.W."/>
            <person name="Lu Y.H."/>
        </authorList>
    </citation>
    <scope>NUCLEOTIDE SEQUENCE [LARGE SCALE GENOMIC DNA]</scope>
    <source>
        <strain evidence="2 3">LHW63021</strain>
    </source>
</reference>
<proteinExistence type="predicted"/>
<dbReference type="SUPFAM" id="SSF55874">
    <property type="entry name" value="ATPase domain of HSP90 chaperone/DNA topoisomerase II/histidine kinase"/>
    <property type="match status" value="1"/>
</dbReference>
<sequence>MTEVLLNIGLPHAVDDGILIMAELVNNAVAVTPPGGIIRLFAGPRMEGIVMAVWDADDRIPKPGPPPAITAESLDLRPENFDRNGGWGLGIVATLARECWIERTRPGKWVCASLDA</sequence>
<evidence type="ECO:0000313" key="3">
    <source>
        <dbReference type="Proteomes" id="UP000251891"/>
    </source>
</evidence>